<proteinExistence type="predicted"/>
<reference evidence="5 6" key="1">
    <citation type="journal article" date="2011" name="Science">
        <title>The ecoresponsive genome of Daphnia pulex.</title>
        <authorList>
            <person name="Colbourne J.K."/>
            <person name="Pfrender M.E."/>
            <person name="Gilbert D."/>
            <person name="Thomas W.K."/>
            <person name="Tucker A."/>
            <person name="Oakley T.H."/>
            <person name="Tokishita S."/>
            <person name="Aerts A."/>
            <person name="Arnold G.J."/>
            <person name="Basu M.K."/>
            <person name="Bauer D.J."/>
            <person name="Caceres C.E."/>
            <person name="Carmel L."/>
            <person name="Casola C."/>
            <person name="Choi J.H."/>
            <person name="Detter J.C."/>
            <person name="Dong Q."/>
            <person name="Dusheyko S."/>
            <person name="Eads B.D."/>
            <person name="Frohlich T."/>
            <person name="Geiler-Samerotte K.A."/>
            <person name="Gerlach D."/>
            <person name="Hatcher P."/>
            <person name="Jogdeo S."/>
            <person name="Krijgsveld J."/>
            <person name="Kriventseva E.V."/>
            <person name="Kultz D."/>
            <person name="Laforsch C."/>
            <person name="Lindquist E."/>
            <person name="Lopez J."/>
            <person name="Manak J.R."/>
            <person name="Muller J."/>
            <person name="Pangilinan J."/>
            <person name="Patwardhan R.P."/>
            <person name="Pitluck S."/>
            <person name="Pritham E.J."/>
            <person name="Rechtsteiner A."/>
            <person name="Rho M."/>
            <person name="Rogozin I.B."/>
            <person name="Sakarya O."/>
            <person name="Salamov A."/>
            <person name="Schaack S."/>
            <person name="Shapiro H."/>
            <person name="Shiga Y."/>
            <person name="Skalitzky C."/>
            <person name="Smith Z."/>
            <person name="Souvorov A."/>
            <person name="Sung W."/>
            <person name="Tang Z."/>
            <person name="Tsuchiya D."/>
            <person name="Tu H."/>
            <person name="Vos H."/>
            <person name="Wang M."/>
            <person name="Wolf Y.I."/>
            <person name="Yamagata H."/>
            <person name="Yamada T."/>
            <person name="Ye Y."/>
            <person name="Shaw J.R."/>
            <person name="Andrews J."/>
            <person name="Crease T.J."/>
            <person name="Tang H."/>
            <person name="Lucas S.M."/>
            <person name="Robertson H.M."/>
            <person name="Bork P."/>
            <person name="Koonin E.V."/>
            <person name="Zdobnov E.M."/>
            <person name="Grigoriev I.V."/>
            <person name="Lynch M."/>
            <person name="Boore J.L."/>
        </authorList>
    </citation>
    <scope>NUCLEOTIDE SEQUENCE [LARGE SCALE GENOMIC DNA]</scope>
</reference>
<keyword evidence="3" id="KW-0560">Oxidoreductase</keyword>
<evidence type="ECO:0000256" key="3">
    <source>
        <dbReference type="ARBA" id="ARBA00023002"/>
    </source>
</evidence>
<dbReference type="PhylomeDB" id="E9I157"/>
<dbReference type="InterPro" id="IPR023753">
    <property type="entry name" value="FAD/NAD-binding_dom"/>
</dbReference>
<dbReference type="STRING" id="6669.E9I157"/>
<evidence type="ECO:0000256" key="2">
    <source>
        <dbReference type="ARBA" id="ARBA00022827"/>
    </source>
</evidence>
<dbReference type="eggNOG" id="KOG1346">
    <property type="taxonomic scope" value="Eukaryota"/>
</dbReference>
<sequence length="144" mass="15877">MFNQWTTEKMKAESVNVLPKAYVEAAILEDDEVALTLNDGQKTDHVFSVVGWDARTDLAVASGLEIDPNFGGYRVNTELDARSTVWLAGDVAFFCDSKLGRRRMAHHHHAVVSGGLAGKKNTGNEKWMNSSPVHSSSYYQYAIG</sequence>
<dbReference type="AlphaFoldDB" id="E9I157"/>
<organism evidence="5 6">
    <name type="scientific">Daphnia pulex</name>
    <name type="common">Water flea</name>
    <dbReference type="NCBI Taxonomy" id="6669"/>
    <lineage>
        <taxon>Eukaryota</taxon>
        <taxon>Metazoa</taxon>
        <taxon>Ecdysozoa</taxon>
        <taxon>Arthropoda</taxon>
        <taxon>Crustacea</taxon>
        <taxon>Branchiopoda</taxon>
        <taxon>Diplostraca</taxon>
        <taxon>Cladocera</taxon>
        <taxon>Anomopoda</taxon>
        <taxon>Daphniidae</taxon>
        <taxon>Daphnia</taxon>
    </lineage>
</organism>
<dbReference type="Pfam" id="PF07992">
    <property type="entry name" value="Pyr_redox_2"/>
    <property type="match status" value="1"/>
</dbReference>
<feature type="domain" description="FAD/NAD(P)-binding" evidence="4">
    <location>
        <begin position="2"/>
        <end position="114"/>
    </location>
</feature>
<dbReference type="SUPFAM" id="SSF51905">
    <property type="entry name" value="FAD/NAD(P)-binding domain"/>
    <property type="match status" value="1"/>
</dbReference>
<evidence type="ECO:0000313" key="5">
    <source>
        <dbReference type="EMBL" id="EFX62274.1"/>
    </source>
</evidence>
<dbReference type="InParanoid" id="E9I157"/>
<dbReference type="EMBL" id="GL733712">
    <property type="protein sequence ID" value="EFX62274.1"/>
    <property type="molecule type" value="Genomic_DNA"/>
</dbReference>
<evidence type="ECO:0000256" key="1">
    <source>
        <dbReference type="ARBA" id="ARBA00022630"/>
    </source>
</evidence>
<dbReference type="GO" id="GO:0016491">
    <property type="term" value="F:oxidoreductase activity"/>
    <property type="evidence" value="ECO:0007669"/>
    <property type="project" value="UniProtKB-KW"/>
</dbReference>
<protein>
    <recommendedName>
        <fullName evidence="4">FAD/NAD(P)-binding domain-containing protein</fullName>
    </recommendedName>
</protein>
<dbReference type="Proteomes" id="UP000000305">
    <property type="component" value="Unassembled WGS sequence"/>
</dbReference>
<gene>
    <name evidence="5" type="ORF">DAPPUDRAFT_337181</name>
</gene>
<dbReference type="InterPro" id="IPR050446">
    <property type="entry name" value="FAD-oxidoreductase/Apoptosis"/>
</dbReference>
<keyword evidence="6" id="KW-1185">Reference proteome</keyword>
<keyword evidence="1" id="KW-0285">Flavoprotein</keyword>
<evidence type="ECO:0000259" key="4">
    <source>
        <dbReference type="Pfam" id="PF07992"/>
    </source>
</evidence>
<dbReference type="InterPro" id="IPR036188">
    <property type="entry name" value="FAD/NAD-bd_sf"/>
</dbReference>
<dbReference type="HOGENOM" id="CLU_1798396_0_0_1"/>
<dbReference type="Gene3D" id="3.50.50.60">
    <property type="entry name" value="FAD/NAD(P)-binding domain"/>
    <property type="match status" value="2"/>
</dbReference>
<dbReference type="KEGG" id="dpx:DAPPUDRAFT_337181"/>
<accession>E9I157</accession>
<dbReference type="OrthoDB" id="6029at2759"/>
<dbReference type="PANTHER" id="PTHR43557">
    <property type="entry name" value="APOPTOSIS-INDUCING FACTOR 1"/>
    <property type="match status" value="1"/>
</dbReference>
<keyword evidence="2" id="KW-0274">FAD</keyword>
<dbReference type="PANTHER" id="PTHR43557:SF4">
    <property type="entry name" value="APOPTOSIS-INDUCING FACTOR 1, MITOCHONDRIAL"/>
    <property type="match status" value="1"/>
</dbReference>
<name>E9I157_DAPPU</name>
<evidence type="ECO:0000313" key="6">
    <source>
        <dbReference type="Proteomes" id="UP000000305"/>
    </source>
</evidence>